<name>A0A0G0T8S6_9BACT</name>
<dbReference type="Proteomes" id="UP000034301">
    <property type="component" value="Unassembled WGS sequence"/>
</dbReference>
<accession>A0A0G0T8S6</accession>
<feature type="transmembrane region" description="Helical" evidence="1">
    <location>
        <begin position="12"/>
        <end position="35"/>
    </location>
</feature>
<keyword evidence="1" id="KW-1133">Transmembrane helix</keyword>
<comment type="caution">
    <text evidence="2">The sequence shown here is derived from an EMBL/GenBank/DDBJ whole genome shotgun (WGS) entry which is preliminary data.</text>
</comment>
<dbReference type="EMBL" id="LBYC01000003">
    <property type="protein sequence ID" value="KKR43485.1"/>
    <property type="molecule type" value="Genomic_DNA"/>
</dbReference>
<evidence type="ECO:0000256" key="1">
    <source>
        <dbReference type="SAM" id="Phobius"/>
    </source>
</evidence>
<evidence type="ECO:0000313" key="2">
    <source>
        <dbReference type="EMBL" id="KKR43485.1"/>
    </source>
</evidence>
<sequence length="68" mass="7606">MEQETKNKKWQMNGGSAPAGAVYGLGFIGAIIYYIQHADTFLIGVIGVLKAFVWPALVVYRLFQYFGF</sequence>
<organism evidence="2 3">
    <name type="scientific">Candidatus Nomurabacteria bacterium GW2011_GWF2_40_12</name>
    <dbReference type="NCBI Taxonomy" id="1618776"/>
    <lineage>
        <taxon>Bacteria</taxon>
        <taxon>Candidatus Nomuraibacteriota</taxon>
    </lineage>
</organism>
<protein>
    <submittedName>
        <fullName evidence="2">Uncharacterized protein</fullName>
    </submittedName>
</protein>
<proteinExistence type="predicted"/>
<gene>
    <name evidence="2" type="ORF">UT78_C0003G0004</name>
</gene>
<keyword evidence="1" id="KW-0472">Membrane</keyword>
<feature type="transmembrane region" description="Helical" evidence="1">
    <location>
        <begin position="41"/>
        <end position="63"/>
    </location>
</feature>
<keyword evidence="1" id="KW-0812">Transmembrane</keyword>
<evidence type="ECO:0000313" key="3">
    <source>
        <dbReference type="Proteomes" id="UP000034301"/>
    </source>
</evidence>
<reference evidence="2 3" key="1">
    <citation type="journal article" date="2015" name="Nature">
        <title>rRNA introns, odd ribosomes, and small enigmatic genomes across a large radiation of phyla.</title>
        <authorList>
            <person name="Brown C.T."/>
            <person name="Hug L.A."/>
            <person name="Thomas B.C."/>
            <person name="Sharon I."/>
            <person name="Castelle C.J."/>
            <person name="Singh A."/>
            <person name="Wilkins M.J."/>
            <person name="Williams K.H."/>
            <person name="Banfield J.F."/>
        </authorList>
    </citation>
    <scope>NUCLEOTIDE SEQUENCE [LARGE SCALE GENOMIC DNA]</scope>
</reference>
<dbReference type="AlphaFoldDB" id="A0A0G0T8S6"/>